<dbReference type="RefSeq" id="WP_151119916.1">
    <property type="nucleotide sequence ID" value="NZ_CP042582.1"/>
</dbReference>
<feature type="domain" description="Ketoreductase" evidence="3">
    <location>
        <begin position="6"/>
        <end position="186"/>
    </location>
</feature>
<dbReference type="NCBIfam" id="NF009466">
    <property type="entry name" value="PRK12826.1-2"/>
    <property type="match status" value="1"/>
</dbReference>
<dbReference type="PRINTS" id="PR00080">
    <property type="entry name" value="SDRFAMILY"/>
</dbReference>
<reference evidence="4 5" key="1">
    <citation type="submission" date="2019-08" db="EMBL/GenBank/DDBJ databases">
        <title>Hyperibacter terrae gen. nov., sp. nov. and Hyperibacter viscosus sp. nov., two new members in the family Rhodospirillaceae isolated from the rhizosphere of Hypericum perforatum.</title>
        <authorList>
            <person name="Noviana Z."/>
        </authorList>
    </citation>
    <scope>NUCLEOTIDE SEQUENCE [LARGE SCALE GENOMIC DNA]</scope>
    <source>
        <strain evidence="4 5">R5959</strain>
    </source>
</reference>
<dbReference type="InterPro" id="IPR002347">
    <property type="entry name" value="SDR_fam"/>
</dbReference>
<sequence length="249" mass="26003">MLLKDRVAIVTGAASPRGIGLATARALAAQGARIAILDLNEEAVQRAAGELGKGHRGYRCDVSSHEQCRKVVAAIQSDLGPVDSLLAFAGISRSTRFLEVTPEEYEAVMQANLRGTMNICQAVVPGMIEKGGGSIVCVGSIAAQRGGGVFGGTHYSASKGGVQSLAKAMARELAPRNIRVNAVAPGLIETDIFEGKLTETRKAEIAATIPMGRVGQPRDVADVCVFLVSDWASYVTGVVLDINGGLHIH</sequence>
<dbReference type="FunFam" id="3.40.50.720:FF:000173">
    <property type="entry name" value="3-oxoacyl-[acyl-carrier protein] reductase"/>
    <property type="match status" value="1"/>
</dbReference>
<evidence type="ECO:0000256" key="1">
    <source>
        <dbReference type="ARBA" id="ARBA00006484"/>
    </source>
</evidence>
<name>A0A5J6N496_9PROT</name>
<evidence type="ECO:0000259" key="3">
    <source>
        <dbReference type="SMART" id="SM00822"/>
    </source>
</evidence>
<protein>
    <submittedName>
        <fullName evidence="4">Oxidoreductase</fullName>
    </submittedName>
</protein>
<dbReference type="InterPro" id="IPR036291">
    <property type="entry name" value="NAD(P)-bd_dom_sf"/>
</dbReference>
<dbReference type="Gene3D" id="3.40.50.720">
    <property type="entry name" value="NAD(P)-binding Rossmann-like Domain"/>
    <property type="match status" value="1"/>
</dbReference>
<dbReference type="SUPFAM" id="SSF51735">
    <property type="entry name" value="NAD(P)-binding Rossmann-fold domains"/>
    <property type="match status" value="1"/>
</dbReference>
<dbReference type="PANTHER" id="PTHR42760">
    <property type="entry name" value="SHORT-CHAIN DEHYDROGENASES/REDUCTASES FAMILY MEMBER"/>
    <property type="match status" value="1"/>
</dbReference>
<dbReference type="OrthoDB" id="9780084at2"/>
<organism evidence="4 5">
    <name type="scientific">Hypericibacter adhaerens</name>
    <dbReference type="NCBI Taxonomy" id="2602016"/>
    <lineage>
        <taxon>Bacteria</taxon>
        <taxon>Pseudomonadati</taxon>
        <taxon>Pseudomonadota</taxon>
        <taxon>Alphaproteobacteria</taxon>
        <taxon>Rhodospirillales</taxon>
        <taxon>Dongiaceae</taxon>
        <taxon>Hypericibacter</taxon>
    </lineage>
</organism>
<dbReference type="PANTHER" id="PTHR42760:SF135">
    <property type="entry name" value="BLL7886 PROTEIN"/>
    <property type="match status" value="1"/>
</dbReference>
<dbReference type="GO" id="GO:0030497">
    <property type="term" value="P:fatty acid elongation"/>
    <property type="evidence" value="ECO:0007669"/>
    <property type="project" value="TreeGrafter"/>
</dbReference>
<keyword evidence="2" id="KW-0560">Oxidoreductase</keyword>
<dbReference type="SMART" id="SM00822">
    <property type="entry name" value="PKS_KR"/>
    <property type="match status" value="1"/>
</dbReference>
<dbReference type="Pfam" id="PF13561">
    <property type="entry name" value="adh_short_C2"/>
    <property type="match status" value="1"/>
</dbReference>
<dbReference type="KEGG" id="hadh:FRZ61_46000"/>
<dbReference type="InterPro" id="IPR057326">
    <property type="entry name" value="KR_dom"/>
</dbReference>
<dbReference type="AlphaFoldDB" id="A0A5J6N496"/>
<gene>
    <name evidence="4" type="ORF">FRZ61_46000</name>
</gene>
<dbReference type="EMBL" id="CP042582">
    <property type="protein sequence ID" value="QEX24659.1"/>
    <property type="molecule type" value="Genomic_DNA"/>
</dbReference>
<dbReference type="PROSITE" id="PS00061">
    <property type="entry name" value="ADH_SHORT"/>
    <property type="match status" value="1"/>
</dbReference>
<dbReference type="PRINTS" id="PR00081">
    <property type="entry name" value="GDHRDH"/>
</dbReference>
<proteinExistence type="inferred from homology"/>
<accession>A0A5J6N496</accession>
<dbReference type="InterPro" id="IPR020904">
    <property type="entry name" value="Sc_DH/Rdtase_CS"/>
</dbReference>
<dbReference type="NCBIfam" id="NF005559">
    <property type="entry name" value="PRK07231.1"/>
    <property type="match status" value="1"/>
</dbReference>
<dbReference type="Proteomes" id="UP000325797">
    <property type="component" value="Chromosome"/>
</dbReference>
<evidence type="ECO:0000313" key="5">
    <source>
        <dbReference type="Proteomes" id="UP000325797"/>
    </source>
</evidence>
<keyword evidence="5" id="KW-1185">Reference proteome</keyword>
<evidence type="ECO:0000313" key="4">
    <source>
        <dbReference type="EMBL" id="QEX24659.1"/>
    </source>
</evidence>
<comment type="similarity">
    <text evidence="1">Belongs to the short-chain dehydrogenases/reductases (SDR) family.</text>
</comment>
<evidence type="ECO:0000256" key="2">
    <source>
        <dbReference type="ARBA" id="ARBA00023002"/>
    </source>
</evidence>
<dbReference type="GO" id="GO:0016616">
    <property type="term" value="F:oxidoreductase activity, acting on the CH-OH group of donors, NAD or NADP as acceptor"/>
    <property type="evidence" value="ECO:0007669"/>
    <property type="project" value="TreeGrafter"/>
</dbReference>